<organism evidence="2 3">
    <name type="scientific">Candidatus Egerieicola faecale</name>
    <dbReference type="NCBI Taxonomy" id="2840774"/>
    <lineage>
        <taxon>Bacteria</taxon>
        <taxon>Bacillati</taxon>
        <taxon>Bacillota</taxon>
        <taxon>Clostridia</taxon>
        <taxon>Eubacteriales</taxon>
        <taxon>Oscillospiraceae</taxon>
        <taxon>Oscillospiraceae incertae sedis</taxon>
        <taxon>Candidatus Egerieicola</taxon>
    </lineage>
</organism>
<gene>
    <name evidence="2" type="ORF">IAD19_04490</name>
</gene>
<keyword evidence="1" id="KW-0812">Transmembrane</keyword>
<protein>
    <submittedName>
        <fullName evidence="2">Uncharacterized protein</fullName>
    </submittedName>
</protein>
<proteinExistence type="predicted"/>
<dbReference type="AlphaFoldDB" id="A0A9D1IR71"/>
<keyword evidence="1" id="KW-1133">Transmembrane helix</keyword>
<evidence type="ECO:0000256" key="1">
    <source>
        <dbReference type="SAM" id="Phobius"/>
    </source>
</evidence>
<name>A0A9D1IR71_9FIRM</name>
<comment type="caution">
    <text evidence="2">The sequence shown here is derived from an EMBL/GenBank/DDBJ whole genome shotgun (WGS) entry which is preliminary data.</text>
</comment>
<reference evidence="2" key="1">
    <citation type="submission" date="2020-10" db="EMBL/GenBank/DDBJ databases">
        <authorList>
            <person name="Gilroy R."/>
        </authorList>
    </citation>
    <scope>NUCLEOTIDE SEQUENCE</scope>
    <source>
        <strain evidence="2">4509</strain>
    </source>
</reference>
<dbReference type="Proteomes" id="UP000824082">
    <property type="component" value="Unassembled WGS sequence"/>
</dbReference>
<feature type="transmembrane region" description="Helical" evidence="1">
    <location>
        <begin position="6"/>
        <end position="32"/>
    </location>
</feature>
<evidence type="ECO:0000313" key="2">
    <source>
        <dbReference type="EMBL" id="HIU41793.1"/>
    </source>
</evidence>
<accession>A0A9D1IR71</accession>
<dbReference type="EMBL" id="DVMX01000089">
    <property type="protein sequence ID" value="HIU41793.1"/>
    <property type="molecule type" value="Genomic_DNA"/>
</dbReference>
<reference evidence="2" key="2">
    <citation type="journal article" date="2021" name="PeerJ">
        <title>Extensive microbial diversity within the chicken gut microbiome revealed by metagenomics and culture.</title>
        <authorList>
            <person name="Gilroy R."/>
            <person name="Ravi A."/>
            <person name="Getino M."/>
            <person name="Pursley I."/>
            <person name="Horton D.L."/>
            <person name="Alikhan N.F."/>
            <person name="Baker D."/>
            <person name="Gharbi K."/>
            <person name="Hall N."/>
            <person name="Watson M."/>
            <person name="Adriaenssens E.M."/>
            <person name="Foster-Nyarko E."/>
            <person name="Jarju S."/>
            <person name="Secka A."/>
            <person name="Antonio M."/>
            <person name="Oren A."/>
            <person name="Chaudhuri R.R."/>
            <person name="La Ragione R."/>
            <person name="Hildebrand F."/>
            <person name="Pallen M.J."/>
        </authorList>
    </citation>
    <scope>NUCLEOTIDE SEQUENCE</scope>
    <source>
        <strain evidence="2">4509</strain>
    </source>
</reference>
<keyword evidence="1" id="KW-0472">Membrane</keyword>
<sequence>MNRKKVIILSVVGGAILLVLLVVGIATLCFWIKTAEHRYYGNHWGIALPKEAQLVYHTDNLGWMGDGERYSVFDWSGDDDRFLQKLSPAQKESTEIGSFCRSTMNQLQVPLAFRLELEDSWLYAKVTDEEWPESDYVYLIYDVDACRLYVIQTRL</sequence>
<evidence type="ECO:0000313" key="3">
    <source>
        <dbReference type="Proteomes" id="UP000824082"/>
    </source>
</evidence>